<reference evidence="5" key="2">
    <citation type="submission" date="2019-09" db="UniProtKB">
        <authorList>
            <consortium name="WormBaseParasite"/>
        </authorList>
    </citation>
    <scope>IDENTIFICATION</scope>
</reference>
<feature type="region of interest" description="Disordered" evidence="1">
    <location>
        <begin position="87"/>
        <end position="117"/>
    </location>
</feature>
<accession>A0A183FFN2</accession>
<evidence type="ECO:0000256" key="2">
    <source>
        <dbReference type="SAM" id="SignalP"/>
    </source>
</evidence>
<organism evidence="4 5">
    <name type="scientific">Heligmosomoides polygyrus</name>
    <name type="common">Parasitic roundworm</name>
    <dbReference type="NCBI Taxonomy" id="6339"/>
    <lineage>
        <taxon>Eukaryota</taxon>
        <taxon>Metazoa</taxon>
        <taxon>Ecdysozoa</taxon>
        <taxon>Nematoda</taxon>
        <taxon>Chromadorea</taxon>
        <taxon>Rhabditida</taxon>
        <taxon>Rhabditina</taxon>
        <taxon>Rhabditomorpha</taxon>
        <taxon>Strongyloidea</taxon>
        <taxon>Heligmosomidae</taxon>
        <taxon>Heligmosomoides</taxon>
    </lineage>
</organism>
<dbReference type="OrthoDB" id="5863856at2759"/>
<evidence type="ECO:0000313" key="3">
    <source>
        <dbReference type="EMBL" id="VDO64243.1"/>
    </source>
</evidence>
<reference evidence="3 4" key="1">
    <citation type="submission" date="2018-11" db="EMBL/GenBank/DDBJ databases">
        <authorList>
            <consortium name="Pathogen Informatics"/>
        </authorList>
    </citation>
    <scope>NUCLEOTIDE SEQUENCE [LARGE SCALE GENOMIC DNA]</scope>
</reference>
<sequence length="117" mass="13599">MKTDMTQVVAMAVINRLHNWCVQLFWITVLCVMGCCGDEKSRTSIWQLHEQEQRRQQHLSPSQKRTTSIADIEMKLLRHITSPLLSNLRPVTKSQKKRPASRPPSPQLFDIEEESED</sequence>
<name>A0A183FFN2_HELPZ</name>
<dbReference type="AlphaFoldDB" id="A0A183FFN2"/>
<accession>A0A3P7YHR9</accession>
<protein>
    <submittedName>
        <fullName evidence="5">Secreted protein</fullName>
    </submittedName>
</protein>
<feature type="chain" id="PRO_5044551379" evidence="2">
    <location>
        <begin position="38"/>
        <end position="117"/>
    </location>
</feature>
<keyword evidence="4" id="KW-1185">Reference proteome</keyword>
<gene>
    <name evidence="3" type="ORF">HPBE_LOCUS5352</name>
</gene>
<evidence type="ECO:0000313" key="5">
    <source>
        <dbReference type="WBParaSite" id="HPBE_0000535101-mRNA-1"/>
    </source>
</evidence>
<dbReference type="EMBL" id="UZAH01025455">
    <property type="protein sequence ID" value="VDO64243.1"/>
    <property type="molecule type" value="Genomic_DNA"/>
</dbReference>
<feature type="signal peptide" evidence="2">
    <location>
        <begin position="1"/>
        <end position="37"/>
    </location>
</feature>
<dbReference type="Proteomes" id="UP000050761">
    <property type="component" value="Unassembled WGS sequence"/>
</dbReference>
<keyword evidence="2" id="KW-0732">Signal</keyword>
<dbReference type="WBParaSite" id="HPBE_0000535101-mRNA-1">
    <property type="protein sequence ID" value="HPBE_0000535101-mRNA-1"/>
    <property type="gene ID" value="HPBE_0000535101"/>
</dbReference>
<evidence type="ECO:0000313" key="4">
    <source>
        <dbReference type="Proteomes" id="UP000050761"/>
    </source>
</evidence>
<evidence type="ECO:0000256" key="1">
    <source>
        <dbReference type="SAM" id="MobiDB-lite"/>
    </source>
</evidence>
<proteinExistence type="predicted"/>